<reference evidence="8 9" key="1">
    <citation type="submission" date="2017-10" db="EMBL/GenBank/DDBJ databases">
        <title>Frigbacter circumglobatus gen. nov. sp. nov., isolated from sediment cultured in situ.</title>
        <authorList>
            <person name="Zhao Z."/>
        </authorList>
    </citation>
    <scope>NUCLEOTIDE SEQUENCE [LARGE SCALE GENOMIC DNA]</scope>
    <source>
        <strain evidence="8 9">ZYL</strain>
    </source>
</reference>
<dbReference type="OrthoDB" id="9807187at2"/>
<evidence type="ECO:0000256" key="5">
    <source>
        <dbReference type="ARBA" id="ARBA00022989"/>
    </source>
</evidence>
<protein>
    <recommendedName>
        <fullName evidence="10">Cation transporter</fullName>
    </recommendedName>
</protein>
<keyword evidence="4 7" id="KW-0812">Transmembrane</keyword>
<name>A0A2G4YS33_9PROT</name>
<evidence type="ECO:0000313" key="9">
    <source>
        <dbReference type="Proteomes" id="UP000229730"/>
    </source>
</evidence>
<dbReference type="PIRSF" id="PIRSF019239">
    <property type="entry name" value="MrpE"/>
    <property type="match status" value="1"/>
</dbReference>
<evidence type="ECO:0000256" key="3">
    <source>
        <dbReference type="ARBA" id="ARBA00022475"/>
    </source>
</evidence>
<keyword evidence="9" id="KW-1185">Reference proteome</keyword>
<dbReference type="EMBL" id="PDEM01000016">
    <property type="protein sequence ID" value="PHZ85164.1"/>
    <property type="molecule type" value="Genomic_DNA"/>
</dbReference>
<dbReference type="InterPro" id="IPR002758">
    <property type="entry name" value="Cation_antiport_E"/>
</dbReference>
<dbReference type="PANTHER" id="PTHR34584">
    <property type="entry name" value="NA(+)/H(+) ANTIPORTER SUBUNIT E1"/>
    <property type="match status" value="1"/>
</dbReference>
<keyword evidence="6 7" id="KW-0472">Membrane</keyword>
<evidence type="ECO:0000256" key="7">
    <source>
        <dbReference type="SAM" id="Phobius"/>
    </source>
</evidence>
<dbReference type="GO" id="GO:0005886">
    <property type="term" value="C:plasma membrane"/>
    <property type="evidence" value="ECO:0007669"/>
    <property type="project" value="UniProtKB-SubCell"/>
</dbReference>
<dbReference type="PANTHER" id="PTHR34584:SF1">
    <property type="entry name" value="NA(+)_H(+) ANTIPORTER SUBUNIT E1"/>
    <property type="match status" value="1"/>
</dbReference>
<dbReference type="RefSeq" id="WP_099472052.1">
    <property type="nucleotide sequence ID" value="NZ_CP041025.1"/>
</dbReference>
<organism evidence="8 9">
    <name type="scientific">Paremcibacter congregatus</name>
    <dbReference type="NCBI Taxonomy" id="2043170"/>
    <lineage>
        <taxon>Bacteria</taxon>
        <taxon>Pseudomonadati</taxon>
        <taxon>Pseudomonadota</taxon>
        <taxon>Alphaproteobacteria</taxon>
        <taxon>Emcibacterales</taxon>
        <taxon>Emcibacteraceae</taxon>
        <taxon>Paremcibacter</taxon>
    </lineage>
</organism>
<evidence type="ECO:0000256" key="1">
    <source>
        <dbReference type="ARBA" id="ARBA00004651"/>
    </source>
</evidence>
<dbReference type="AlphaFoldDB" id="A0A2G4YS33"/>
<gene>
    <name evidence="8" type="ORF">CRD36_07050</name>
</gene>
<evidence type="ECO:0000256" key="4">
    <source>
        <dbReference type="ARBA" id="ARBA00022692"/>
    </source>
</evidence>
<sequence length="169" mass="18401">MLRLVSLALALGVTWVLWSGHFSPLLLGLGVLSVVIVLIVNRRMAAIDEEGVPIQLAGSIFFYWAWLIVEIFKSNLQVVRIVLSRDMKISPTVIKVPVLQSSDLGQVLFANSIILTPGTLSLDLYEGHVLVHALTEEAADEVAAGEMNRRAARVMEGVSGPVSDQKRGE</sequence>
<comment type="caution">
    <text evidence="8">The sequence shown here is derived from an EMBL/GenBank/DDBJ whole genome shotgun (WGS) entry which is preliminary data.</text>
</comment>
<dbReference type="InParanoid" id="A0A2G4YS33"/>
<evidence type="ECO:0008006" key="10">
    <source>
        <dbReference type="Google" id="ProtNLM"/>
    </source>
</evidence>
<dbReference type="Pfam" id="PF01899">
    <property type="entry name" value="MNHE"/>
    <property type="match status" value="1"/>
</dbReference>
<comment type="similarity">
    <text evidence="2">Belongs to the CPA3 antiporters (TC 2.A.63) subunit E family.</text>
</comment>
<evidence type="ECO:0000313" key="8">
    <source>
        <dbReference type="EMBL" id="PHZ85164.1"/>
    </source>
</evidence>
<feature type="transmembrane region" description="Helical" evidence="7">
    <location>
        <begin position="20"/>
        <end position="40"/>
    </location>
</feature>
<proteinExistence type="inferred from homology"/>
<accession>A0A2G4YS33</accession>
<evidence type="ECO:0000256" key="6">
    <source>
        <dbReference type="ARBA" id="ARBA00023136"/>
    </source>
</evidence>
<keyword evidence="5 7" id="KW-1133">Transmembrane helix</keyword>
<dbReference type="GO" id="GO:0008324">
    <property type="term" value="F:monoatomic cation transmembrane transporter activity"/>
    <property type="evidence" value="ECO:0007669"/>
    <property type="project" value="InterPro"/>
</dbReference>
<dbReference type="Proteomes" id="UP000229730">
    <property type="component" value="Unassembled WGS sequence"/>
</dbReference>
<keyword evidence="3" id="KW-1003">Cell membrane</keyword>
<evidence type="ECO:0000256" key="2">
    <source>
        <dbReference type="ARBA" id="ARBA00006228"/>
    </source>
</evidence>
<comment type="subcellular location">
    <subcellularLocation>
        <location evidence="1">Cell membrane</location>
        <topology evidence="1">Multi-pass membrane protein</topology>
    </subcellularLocation>
</comment>